<evidence type="ECO:0000256" key="6">
    <source>
        <dbReference type="ARBA" id="ARBA00022617"/>
    </source>
</evidence>
<keyword evidence="8 20" id="KW-0812">Transmembrane</keyword>
<dbReference type="CDD" id="cd00284">
    <property type="entry name" value="Cytochrome_b_N"/>
    <property type="match status" value="1"/>
</dbReference>
<organism evidence="23">
    <name type="scientific">Neophocaena phocaenoides</name>
    <name type="common">Finless porpoise</name>
    <name type="synonym">Delphinus phocaenoides</name>
    <dbReference type="NCBI Taxonomy" id="34892"/>
    <lineage>
        <taxon>Eukaryota</taxon>
        <taxon>Metazoa</taxon>
        <taxon>Chordata</taxon>
        <taxon>Craniata</taxon>
        <taxon>Vertebrata</taxon>
        <taxon>Euteleostomi</taxon>
        <taxon>Mammalia</taxon>
        <taxon>Eutheria</taxon>
        <taxon>Laurasiatheria</taxon>
        <taxon>Artiodactyla</taxon>
        <taxon>Whippomorpha</taxon>
        <taxon>Cetacea</taxon>
        <taxon>Odontoceti</taxon>
        <taxon>Phocoenidae</taxon>
        <taxon>Neophocaena</taxon>
    </lineage>
</organism>
<keyword evidence="9 19" id="KW-0479">Metal-binding</keyword>
<evidence type="ECO:0000256" key="4">
    <source>
        <dbReference type="ARBA" id="ARBA00013531"/>
    </source>
</evidence>
<reference evidence="23" key="1">
    <citation type="submission" date="2010-04" db="EMBL/GenBank/DDBJ databases">
        <title>Population structure of nuclear and mitochondrial DNA variation among Yangtze finless porpoises.</title>
        <authorList>
            <person name="Wu M."/>
            <person name="Zheng J.S."/>
            <person name="Wang D."/>
        </authorList>
    </citation>
    <scope>NUCLEOTIDE SEQUENCE</scope>
</reference>
<feature type="transmembrane region" description="Helical" evidence="20">
    <location>
        <begin position="346"/>
        <end position="372"/>
    </location>
</feature>
<dbReference type="Pfam" id="PF00032">
    <property type="entry name" value="Cytochrom_B_C"/>
    <property type="match status" value="1"/>
</dbReference>
<feature type="binding site" evidence="18">
    <location>
        <position position="201"/>
    </location>
    <ligand>
        <name>a ubiquinone</name>
        <dbReference type="ChEBI" id="CHEBI:16389"/>
    </ligand>
</feature>
<feature type="binding site" description="axial binding residue" evidence="19">
    <location>
        <position position="196"/>
    </location>
    <ligand>
        <name>heme b</name>
        <dbReference type="ChEBI" id="CHEBI:60344"/>
        <label>b566</label>
    </ligand>
    <ligandPart>
        <name>Fe</name>
        <dbReference type="ChEBI" id="CHEBI:18248"/>
    </ligandPart>
</feature>
<evidence type="ECO:0000256" key="13">
    <source>
        <dbReference type="ARBA" id="ARBA00023004"/>
    </source>
</evidence>
<dbReference type="InterPro" id="IPR016174">
    <property type="entry name" value="Di-haem_cyt_TM"/>
</dbReference>
<keyword evidence="14" id="KW-0830">Ubiquinone</keyword>
<evidence type="ECO:0000256" key="19">
    <source>
        <dbReference type="PIRSR" id="PIRSR038885-2"/>
    </source>
</evidence>
<keyword evidence="10" id="KW-0999">Mitochondrion inner membrane</keyword>
<feature type="domain" description="Cytochrome b/b6 C-terminal region profile" evidence="22">
    <location>
        <begin position="210"/>
        <end position="379"/>
    </location>
</feature>
<dbReference type="FunFam" id="1.20.810.10:FF:000002">
    <property type="entry name" value="Cytochrome b"/>
    <property type="match status" value="1"/>
</dbReference>
<comment type="subcellular location">
    <subcellularLocation>
        <location evidence="2">Mitochondrion inner membrane</location>
        <topology evidence="2">Multi-pass membrane protein</topology>
    </subcellularLocation>
</comment>
<dbReference type="GO" id="GO:0045275">
    <property type="term" value="C:respiratory chain complex III"/>
    <property type="evidence" value="ECO:0007669"/>
    <property type="project" value="InterPro"/>
</dbReference>
<keyword evidence="7 20" id="KW-0679">Respiratory chain</keyword>
<feature type="transmembrane region" description="Helical" evidence="20">
    <location>
        <begin position="288"/>
        <end position="307"/>
    </location>
</feature>
<dbReference type="InterPro" id="IPR048259">
    <property type="entry name" value="Cytochrome_b_N_euk/bac"/>
</dbReference>
<keyword evidence="16 20" id="KW-0472">Membrane</keyword>
<keyword evidence="12 20" id="KW-1133">Transmembrane helix</keyword>
<keyword evidence="15 20" id="KW-0496">Mitochondrion</keyword>
<geneLocation type="mitochondrion" evidence="23"/>
<dbReference type="Pfam" id="PF00033">
    <property type="entry name" value="Cytochrome_B"/>
    <property type="match status" value="1"/>
</dbReference>
<evidence type="ECO:0000256" key="11">
    <source>
        <dbReference type="ARBA" id="ARBA00022982"/>
    </source>
</evidence>
<proteinExistence type="inferred from homology"/>
<evidence type="ECO:0000256" key="3">
    <source>
        <dbReference type="ARBA" id="ARBA00011088"/>
    </source>
</evidence>
<feature type="transmembrane region" description="Helical" evidence="20">
    <location>
        <begin position="319"/>
        <end position="340"/>
    </location>
</feature>
<dbReference type="GO" id="GO:0006122">
    <property type="term" value="P:mitochondrial electron transport, ubiquinol to cytochrome c"/>
    <property type="evidence" value="ECO:0007669"/>
    <property type="project" value="TreeGrafter"/>
</dbReference>
<evidence type="ECO:0000313" key="23">
    <source>
        <dbReference type="EMBL" id="ADH16739.1"/>
    </source>
</evidence>
<dbReference type="AlphaFoldDB" id="D7RVF9"/>
<evidence type="ECO:0000256" key="18">
    <source>
        <dbReference type="PIRSR" id="PIRSR038885-1"/>
    </source>
</evidence>
<comment type="cofactor">
    <cofactor evidence="20">
        <name>heme b</name>
        <dbReference type="ChEBI" id="CHEBI:60344"/>
    </cofactor>
    <text evidence="20">Binds 2 heme groups non-covalently.</text>
</comment>
<dbReference type="InterPro" id="IPR005797">
    <property type="entry name" value="Cyt_b/b6_N"/>
</dbReference>
<dbReference type="InterPro" id="IPR048260">
    <property type="entry name" value="Cytochrome_b_C_euk/bac"/>
</dbReference>
<evidence type="ECO:0000256" key="5">
    <source>
        <dbReference type="ARBA" id="ARBA00022448"/>
    </source>
</evidence>
<reference evidence="24" key="2">
    <citation type="journal article" date="2011" name="Mar. Biol.">
        <title>Analysis of global and local population stratification of finless porpoises Neophocaena phocaenoides in Chinese waters.</title>
        <authorList>
            <person name="Li X."/>
            <person name="Liu Y."/>
            <person name="Tzika A.C."/>
            <person name="Zhu Q."/>
            <person name="van Doninck K."/>
            <person name="Milinkovitch M.C."/>
        </authorList>
    </citation>
    <scope>NUCLEOTIDE SEQUENCE</scope>
    <source>
        <strain evidence="24">FPHap_23</strain>
    </source>
</reference>
<dbReference type="SUPFAM" id="SSF81342">
    <property type="entry name" value="Transmembrane di-heme cytochromes"/>
    <property type="match status" value="1"/>
</dbReference>
<evidence type="ECO:0000256" key="7">
    <source>
        <dbReference type="ARBA" id="ARBA00022660"/>
    </source>
</evidence>
<dbReference type="PANTHER" id="PTHR19271:SF16">
    <property type="entry name" value="CYTOCHROME B"/>
    <property type="match status" value="1"/>
</dbReference>
<feature type="transmembrane region" description="Helical" evidence="20">
    <location>
        <begin position="77"/>
        <end position="98"/>
    </location>
</feature>
<feature type="transmembrane region" description="Helical" evidence="20">
    <location>
        <begin position="113"/>
        <end position="133"/>
    </location>
</feature>
<accession>D7RVF9</accession>
<dbReference type="Gene3D" id="1.20.810.10">
    <property type="entry name" value="Cytochrome Bc1 Complex, Chain C"/>
    <property type="match status" value="1"/>
</dbReference>
<feature type="domain" description="Cytochrome b/b6 N-terminal region profile" evidence="21">
    <location>
        <begin position="1"/>
        <end position="209"/>
    </location>
</feature>
<evidence type="ECO:0000256" key="12">
    <source>
        <dbReference type="ARBA" id="ARBA00022989"/>
    </source>
</evidence>
<dbReference type="PROSITE" id="PS51002">
    <property type="entry name" value="CYTB_NTER"/>
    <property type="match status" value="1"/>
</dbReference>
<evidence type="ECO:0000256" key="15">
    <source>
        <dbReference type="ARBA" id="ARBA00023128"/>
    </source>
</evidence>
<keyword evidence="6 19" id="KW-0349">Heme</keyword>
<feature type="transmembrane region" description="Helical" evidence="20">
    <location>
        <begin position="30"/>
        <end position="56"/>
    </location>
</feature>
<feature type="binding site" description="axial binding residue" evidence="19">
    <location>
        <position position="83"/>
    </location>
    <ligand>
        <name>heme b</name>
        <dbReference type="ChEBI" id="CHEBI:60344"/>
        <label>b562</label>
    </ligand>
    <ligandPart>
        <name>Fe</name>
        <dbReference type="ChEBI" id="CHEBI:18248"/>
    </ligandPart>
</feature>
<dbReference type="InterPro" id="IPR030689">
    <property type="entry name" value="Cytochrome_b"/>
</dbReference>
<evidence type="ECO:0000256" key="10">
    <source>
        <dbReference type="ARBA" id="ARBA00022792"/>
    </source>
</evidence>
<dbReference type="PROSITE" id="PS51003">
    <property type="entry name" value="CYTB_CTER"/>
    <property type="match status" value="1"/>
</dbReference>
<keyword evidence="5 20" id="KW-0813">Transport</keyword>
<evidence type="ECO:0000256" key="20">
    <source>
        <dbReference type="RuleBase" id="RU362117"/>
    </source>
</evidence>
<evidence type="ECO:0000256" key="8">
    <source>
        <dbReference type="ARBA" id="ARBA00022692"/>
    </source>
</evidence>
<feature type="binding site" description="axial binding residue" evidence="19">
    <location>
        <position position="182"/>
    </location>
    <ligand>
        <name>heme b</name>
        <dbReference type="ChEBI" id="CHEBI:60344"/>
        <label>b562</label>
    </ligand>
    <ligandPart>
        <name>Fe</name>
        <dbReference type="ChEBI" id="CHEBI:18248"/>
    </ligandPart>
</feature>
<dbReference type="GO" id="GO:0046872">
    <property type="term" value="F:metal ion binding"/>
    <property type="evidence" value="ECO:0007669"/>
    <property type="project" value="UniProtKB-UniRule"/>
</dbReference>
<comment type="function">
    <text evidence="1 20">Component of the ubiquinol-cytochrome c reductase complex (complex III or cytochrome b-c1 complex) that is part of the mitochondrial respiratory chain. The b-c1 complex mediates electron transfer from ubiquinol to cytochrome c. Contributes to the generation of a proton gradient across the mitochondrial membrane that is then used for ATP synthesis.</text>
</comment>
<keyword evidence="11 20" id="KW-0249">Electron transport</keyword>
<evidence type="ECO:0000256" key="14">
    <source>
        <dbReference type="ARBA" id="ARBA00023075"/>
    </source>
</evidence>
<evidence type="ECO:0000259" key="22">
    <source>
        <dbReference type="PROSITE" id="PS51003"/>
    </source>
</evidence>
<keyword evidence="13 19" id="KW-0408">Iron</keyword>
<feature type="binding site" description="axial binding residue" evidence="19">
    <location>
        <position position="97"/>
    </location>
    <ligand>
        <name>heme b</name>
        <dbReference type="ChEBI" id="CHEBI:60344"/>
        <label>b566</label>
    </ligand>
    <ligandPart>
        <name>Fe</name>
        <dbReference type="ChEBI" id="CHEBI:18248"/>
    </ligandPart>
</feature>
<dbReference type="PANTHER" id="PTHR19271">
    <property type="entry name" value="CYTOCHROME B"/>
    <property type="match status" value="1"/>
</dbReference>
<dbReference type="InterPro" id="IPR027387">
    <property type="entry name" value="Cytb/b6-like_sf"/>
</dbReference>
<evidence type="ECO:0000256" key="9">
    <source>
        <dbReference type="ARBA" id="ARBA00022723"/>
    </source>
</evidence>
<dbReference type="EMBL" id="HQ108417">
    <property type="protein sequence ID" value="ADW95781.1"/>
    <property type="molecule type" value="Genomic_DNA"/>
</dbReference>
<evidence type="ECO:0000259" key="21">
    <source>
        <dbReference type="PROSITE" id="PS51002"/>
    </source>
</evidence>
<dbReference type="PIRSF" id="PIRSF038885">
    <property type="entry name" value="COB"/>
    <property type="match status" value="1"/>
</dbReference>
<sequence>MTNIRKTHPLMKIINNALIDLPAPSNISSWWNFGSLLGLCLIMQILTGLFLAMHYTPDTSTAFSSVTHICRDVNYGWIIRYLHANGASMFFICLYIHIGRGLYYGSYMFQETWNIGVLLLLMVMATAFVGYVLPWGQMSFWGATVITNLLSAIPYIGSTLVEWIWGGFSVDKATLTRFFAFHFILPFIITALMIVHLLFLHETGSNNPTGIPSNMDMIPFHPYYTIKDILGILLLILTLLTLTLFSPDLLGDPDNYVPANPLSTPAHIKPEWYFLFAYAILRSIPNKLGGVLALLLSILILVLVPMLQTSKQRSMMFRPFSQLLFWTLIADLLTLTWIGGQPVEHPYIIVGQLASILYFLLILVLMPTVSIIENKLLKW</sequence>
<protein>
    <recommendedName>
        <fullName evidence="4 20">Cytochrome b</fullName>
    </recommendedName>
</protein>
<feature type="transmembrane region" description="Helical" evidence="20">
    <location>
        <begin position="145"/>
        <end position="166"/>
    </location>
</feature>
<name>D7RVF9_NEOPH</name>
<dbReference type="CDD" id="cd00290">
    <property type="entry name" value="cytochrome_b_C"/>
    <property type="match status" value="1"/>
</dbReference>
<dbReference type="GO" id="GO:0008121">
    <property type="term" value="F:quinol-cytochrome-c reductase activity"/>
    <property type="evidence" value="ECO:0007669"/>
    <property type="project" value="InterPro"/>
</dbReference>
<dbReference type="GO" id="GO:0016491">
    <property type="term" value="F:oxidoreductase activity"/>
    <property type="evidence" value="ECO:0007669"/>
    <property type="project" value="UniProtKB-UniRule"/>
</dbReference>
<comment type="subunit">
    <text evidence="3">The cytochrome bc1 complex contains 11 subunits: 3 respiratory subunits (MT-CYB, CYC1 and UQCRFS1), 2 core proteins (UQCRC1 and UQCRC2) and 6 low-molecular weight proteins (UQCRH/QCR6, UQCRB/QCR7, UQCRQ/QCR8, UQCR10/QCR9, UQCR11/QCR10 and a cleavage product of UQCRFS1). This cytochrome bc1 complex then forms a dimer.</text>
</comment>
<evidence type="ECO:0000256" key="17">
    <source>
        <dbReference type="ARBA" id="ARBA00061233"/>
    </source>
</evidence>
<comment type="similarity">
    <text evidence="17 20">Belongs to the cytochrome b family.</text>
</comment>
<feature type="transmembrane region" description="Helical" evidence="20">
    <location>
        <begin position="221"/>
        <end position="245"/>
    </location>
</feature>
<comment type="cofactor">
    <cofactor evidence="19">
        <name>heme</name>
        <dbReference type="ChEBI" id="CHEBI:30413"/>
    </cofactor>
    <text evidence="19">Binds 2 heme groups non-covalently.</text>
</comment>
<evidence type="ECO:0000256" key="16">
    <source>
        <dbReference type="ARBA" id="ARBA00023136"/>
    </source>
</evidence>
<dbReference type="InterPro" id="IPR005798">
    <property type="entry name" value="Cyt_b/b6_C"/>
</dbReference>
<dbReference type="EMBL" id="HM137101">
    <property type="protein sequence ID" value="ADH16739.1"/>
    <property type="molecule type" value="Genomic_DNA"/>
</dbReference>
<dbReference type="InterPro" id="IPR036150">
    <property type="entry name" value="Cyt_b/b6_C_sf"/>
</dbReference>
<evidence type="ECO:0000256" key="1">
    <source>
        <dbReference type="ARBA" id="ARBA00002566"/>
    </source>
</evidence>
<gene>
    <name evidence="23" type="primary">cytb</name>
</gene>
<feature type="transmembrane region" description="Helical" evidence="20">
    <location>
        <begin position="178"/>
        <end position="200"/>
    </location>
</feature>
<evidence type="ECO:0000313" key="24">
    <source>
        <dbReference type="EMBL" id="ADW95781.1"/>
    </source>
</evidence>
<evidence type="ECO:0000256" key="2">
    <source>
        <dbReference type="ARBA" id="ARBA00004448"/>
    </source>
</evidence>
<dbReference type="SUPFAM" id="SSF81648">
    <property type="entry name" value="a domain/subunit of cytochrome bc1 complex (Ubiquinol-cytochrome c reductase)"/>
    <property type="match status" value="1"/>
</dbReference>
<dbReference type="GO" id="GO:0005743">
    <property type="term" value="C:mitochondrial inner membrane"/>
    <property type="evidence" value="ECO:0007669"/>
    <property type="project" value="UniProtKB-SubCell"/>
</dbReference>